<dbReference type="RefSeq" id="XP_021034412.1">
    <property type="nucleotide sequence ID" value="XM_021178753.2"/>
</dbReference>
<dbReference type="GO" id="GO:0005615">
    <property type="term" value="C:extracellular space"/>
    <property type="evidence" value="ECO:0007669"/>
    <property type="project" value="InterPro"/>
</dbReference>
<keyword evidence="3" id="KW-0813">Transport</keyword>
<keyword evidence="5" id="KW-0754">Steroid-binding</keyword>
<evidence type="ECO:0000313" key="16">
    <source>
        <dbReference type="RefSeq" id="XP_021034412.1"/>
    </source>
</evidence>
<dbReference type="Gene3D" id="3.30.497.10">
    <property type="entry name" value="Antithrombin, subunit I, domain 2"/>
    <property type="match status" value="1"/>
</dbReference>
<dbReference type="CTD" id="866"/>
<dbReference type="InterPro" id="IPR042185">
    <property type="entry name" value="Serpin_sf_2"/>
</dbReference>
<comment type="subcellular location">
    <subcellularLocation>
        <location evidence="1">Secreted</location>
    </subcellularLocation>
</comment>
<evidence type="ECO:0000256" key="2">
    <source>
        <dbReference type="ARBA" id="ARBA00009500"/>
    </source>
</evidence>
<evidence type="ECO:0000256" key="8">
    <source>
        <dbReference type="ARBA" id="ARBA00037222"/>
    </source>
</evidence>
<evidence type="ECO:0000256" key="13">
    <source>
        <dbReference type="SAM" id="SignalP"/>
    </source>
</evidence>
<evidence type="ECO:0000256" key="12">
    <source>
        <dbReference type="RuleBase" id="RU000411"/>
    </source>
</evidence>
<feature type="domain" description="Serpin" evidence="14">
    <location>
        <begin position="51"/>
        <end position="404"/>
    </location>
</feature>
<dbReference type="CDD" id="cd19554">
    <property type="entry name" value="serpinA6_CBG"/>
    <property type="match status" value="1"/>
</dbReference>
<dbReference type="Gene3D" id="2.30.39.10">
    <property type="entry name" value="Alpha-1-antitrypsin, domain 1"/>
    <property type="match status" value="1"/>
</dbReference>
<dbReference type="GeneID" id="110306707"/>
<dbReference type="PANTHER" id="PTHR11461">
    <property type="entry name" value="SERINE PROTEASE INHIBITOR, SERPIN"/>
    <property type="match status" value="1"/>
</dbReference>
<dbReference type="SUPFAM" id="SSF56574">
    <property type="entry name" value="Serpins"/>
    <property type="match status" value="1"/>
</dbReference>
<dbReference type="Proteomes" id="UP000515126">
    <property type="component" value="Chromosome 12"/>
</dbReference>
<keyword evidence="15" id="KW-1185">Reference proteome</keyword>
<evidence type="ECO:0000313" key="15">
    <source>
        <dbReference type="Proteomes" id="UP000515126"/>
    </source>
</evidence>
<evidence type="ECO:0000259" key="14">
    <source>
        <dbReference type="SMART" id="SM00093"/>
    </source>
</evidence>
<evidence type="ECO:0000256" key="10">
    <source>
        <dbReference type="ARBA" id="ARBA00041777"/>
    </source>
</evidence>
<keyword evidence="7" id="KW-0325">Glycoprotein</keyword>
<dbReference type="InterPro" id="IPR023795">
    <property type="entry name" value="Serpin_CS"/>
</dbReference>
<dbReference type="PANTHER" id="PTHR11461:SF34">
    <property type="entry name" value="CORTICOSTEROID-BINDING GLOBULIN"/>
    <property type="match status" value="1"/>
</dbReference>
<evidence type="ECO:0000256" key="7">
    <source>
        <dbReference type="ARBA" id="ARBA00023180"/>
    </source>
</evidence>
<reference evidence="16" key="1">
    <citation type="submission" date="2025-08" db="UniProtKB">
        <authorList>
            <consortium name="RefSeq"/>
        </authorList>
    </citation>
    <scope>IDENTIFICATION</scope>
</reference>
<dbReference type="PROSITE" id="PS00284">
    <property type="entry name" value="SERPIN"/>
    <property type="match status" value="1"/>
</dbReference>
<dbReference type="FunFam" id="2.30.39.10:FF:000002">
    <property type="entry name" value="Serpin family D member 1"/>
    <property type="match status" value="1"/>
</dbReference>
<keyword evidence="4" id="KW-0964">Secreted</keyword>
<gene>
    <name evidence="16" type="primary">Serpina6</name>
</gene>
<feature type="signal peptide" evidence="13">
    <location>
        <begin position="1"/>
        <end position="24"/>
    </location>
</feature>
<evidence type="ECO:0000256" key="4">
    <source>
        <dbReference type="ARBA" id="ARBA00022525"/>
    </source>
</evidence>
<evidence type="ECO:0000256" key="6">
    <source>
        <dbReference type="ARBA" id="ARBA00023121"/>
    </source>
</evidence>
<dbReference type="GO" id="GO:0004867">
    <property type="term" value="F:serine-type endopeptidase inhibitor activity"/>
    <property type="evidence" value="ECO:0007669"/>
    <property type="project" value="InterPro"/>
</dbReference>
<evidence type="ECO:0000256" key="3">
    <source>
        <dbReference type="ARBA" id="ARBA00022448"/>
    </source>
</evidence>
<dbReference type="AlphaFoldDB" id="A0A6P5QT07"/>
<keyword evidence="6" id="KW-0446">Lipid-binding</keyword>
<dbReference type="SMART" id="SM00093">
    <property type="entry name" value="SERPIN"/>
    <property type="match status" value="1"/>
</dbReference>
<comment type="similarity">
    <text evidence="2 12">Belongs to the serpin family.</text>
</comment>
<sequence>MKTWSTKTMSPALYTCLFWLCTSGLWTTQAITDEDSSSHRDLAPTNVDFAFNLYKRLVALNSDKNTLISPVSISMALAMLSLSTRGSTQFLQNLGFNISEKSEVKIHQGFRYLNSLLQQSDTGLEMNMGNVMFLLQNLKLKDSFLADTKHYYESEALTIHSKDLTKASEQINSHVKNKTRGKIEHVVSDLDSSATLILVNYIFLKGIWKLPFSPENTREEDFYVNETSTVKVPMMVQSGNISYFRDSAIPCQMVQMNYVGNGTTFIILPDQGQMDTVIAALNRDTIDRWGKLVVPRQMNLYIPKFSMSDTYDLQDVLADVGIKDLFTNQSDFADTTKDTPLTLTVLHKAMLQLDEGNVLPVATNGTPVHLPSESFTLKYNRPFIFLAFDKFTWSSLMMSQVMNPA</sequence>
<organism evidence="15 16">
    <name type="scientific">Mus caroli</name>
    <name type="common">Ryukyu mouse</name>
    <name type="synonym">Ricefield mouse</name>
    <dbReference type="NCBI Taxonomy" id="10089"/>
    <lineage>
        <taxon>Eukaryota</taxon>
        <taxon>Metazoa</taxon>
        <taxon>Chordata</taxon>
        <taxon>Craniata</taxon>
        <taxon>Vertebrata</taxon>
        <taxon>Euteleostomi</taxon>
        <taxon>Mammalia</taxon>
        <taxon>Eutheria</taxon>
        <taxon>Euarchontoglires</taxon>
        <taxon>Glires</taxon>
        <taxon>Rodentia</taxon>
        <taxon>Myomorpha</taxon>
        <taxon>Muroidea</taxon>
        <taxon>Muridae</taxon>
        <taxon>Murinae</taxon>
        <taxon>Mus</taxon>
        <taxon>Mus</taxon>
    </lineage>
</organism>
<evidence type="ECO:0000256" key="9">
    <source>
        <dbReference type="ARBA" id="ARBA00039186"/>
    </source>
</evidence>
<accession>A0A6P5QT07</accession>
<evidence type="ECO:0000256" key="11">
    <source>
        <dbReference type="ARBA" id="ARBA00043180"/>
    </source>
</evidence>
<dbReference type="InterPro" id="IPR036186">
    <property type="entry name" value="Serpin_sf"/>
</dbReference>
<dbReference type="InterPro" id="IPR042178">
    <property type="entry name" value="Serpin_sf_1"/>
</dbReference>
<name>A0A6P5QT07_MUSCR</name>
<feature type="chain" id="PRO_5028341281" description="Corticosteroid-binding globulin" evidence="13">
    <location>
        <begin position="25"/>
        <end position="405"/>
    </location>
</feature>
<keyword evidence="13" id="KW-0732">Signal</keyword>
<evidence type="ECO:0000256" key="1">
    <source>
        <dbReference type="ARBA" id="ARBA00004613"/>
    </source>
</evidence>
<dbReference type="PRINTS" id="PR00780">
    <property type="entry name" value="LEUSERPINII"/>
</dbReference>
<dbReference type="KEGG" id="mcal:110306707"/>
<comment type="function">
    <text evidence="8">Major transport protein for glucocorticoids and progestins in the blood of almost all vertebrate species.</text>
</comment>
<evidence type="ECO:0000256" key="5">
    <source>
        <dbReference type="ARBA" id="ARBA00022665"/>
    </source>
</evidence>
<dbReference type="Pfam" id="PF00079">
    <property type="entry name" value="Serpin"/>
    <property type="match status" value="1"/>
</dbReference>
<proteinExistence type="inferred from homology"/>
<protein>
    <recommendedName>
        <fullName evidence="9">Corticosteroid-binding globulin</fullName>
    </recommendedName>
    <alternativeName>
        <fullName evidence="11">Serpin A6</fullName>
    </alternativeName>
    <alternativeName>
        <fullName evidence="10">Transcortin</fullName>
    </alternativeName>
</protein>
<dbReference type="InterPro" id="IPR023796">
    <property type="entry name" value="Serpin_dom"/>
</dbReference>
<dbReference type="InterPro" id="IPR000215">
    <property type="entry name" value="Serpin_fam"/>
</dbReference>
<dbReference type="GO" id="GO:0005496">
    <property type="term" value="F:steroid binding"/>
    <property type="evidence" value="ECO:0007669"/>
    <property type="project" value="UniProtKB-KW"/>
</dbReference>
<dbReference type="FunFam" id="3.30.497.10:FF:000001">
    <property type="entry name" value="Serine protease inhibitor"/>
    <property type="match status" value="1"/>
</dbReference>